<reference evidence="1" key="1">
    <citation type="journal article" date="2023" name="Insect Mol. Biol.">
        <title>Genome sequencing provides insights into the evolution of gene families encoding plant cell wall-degrading enzymes in longhorned beetles.</title>
        <authorList>
            <person name="Shin N.R."/>
            <person name="Okamura Y."/>
            <person name="Kirsch R."/>
            <person name="Pauchet Y."/>
        </authorList>
    </citation>
    <scope>NUCLEOTIDE SEQUENCE</scope>
    <source>
        <strain evidence="1">RBIC_L_NR</strain>
    </source>
</reference>
<gene>
    <name evidence="1" type="ORF">NQ314_018986</name>
</gene>
<dbReference type="EMBL" id="JANEYF010005371">
    <property type="protein sequence ID" value="KAJ8928461.1"/>
    <property type="molecule type" value="Genomic_DNA"/>
</dbReference>
<accession>A0AAV8WQN1</accession>
<evidence type="ECO:0000313" key="2">
    <source>
        <dbReference type="Proteomes" id="UP001162156"/>
    </source>
</evidence>
<comment type="caution">
    <text evidence="1">The sequence shown here is derived from an EMBL/GenBank/DDBJ whole genome shotgun (WGS) entry which is preliminary data.</text>
</comment>
<proteinExistence type="predicted"/>
<name>A0AAV8WQN1_9CUCU</name>
<keyword evidence="2" id="KW-1185">Reference proteome</keyword>
<protein>
    <submittedName>
        <fullName evidence="1">Uncharacterized protein</fullName>
    </submittedName>
</protein>
<dbReference type="Proteomes" id="UP001162156">
    <property type="component" value="Unassembled WGS sequence"/>
</dbReference>
<dbReference type="AlphaFoldDB" id="A0AAV8WQN1"/>
<evidence type="ECO:0000313" key="1">
    <source>
        <dbReference type="EMBL" id="KAJ8928461.1"/>
    </source>
</evidence>
<organism evidence="1 2">
    <name type="scientific">Rhamnusium bicolor</name>
    <dbReference type="NCBI Taxonomy" id="1586634"/>
    <lineage>
        <taxon>Eukaryota</taxon>
        <taxon>Metazoa</taxon>
        <taxon>Ecdysozoa</taxon>
        <taxon>Arthropoda</taxon>
        <taxon>Hexapoda</taxon>
        <taxon>Insecta</taxon>
        <taxon>Pterygota</taxon>
        <taxon>Neoptera</taxon>
        <taxon>Endopterygota</taxon>
        <taxon>Coleoptera</taxon>
        <taxon>Polyphaga</taxon>
        <taxon>Cucujiformia</taxon>
        <taxon>Chrysomeloidea</taxon>
        <taxon>Cerambycidae</taxon>
        <taxon>Lepturinae</taxon>
        <taxon>Rhagiini</taxon>
        <taxon>Rhamnusium</taxon>
    </lineage>
</organism>
<sequence>MSRNVQTIHYSNKTERIRQLEELVRKFLDEQEVKENVTHHVDFPSAIKELVKRHKLVQETWTEYYFGKIQLLRQCEKSSKNAVTMLIEGIPDYDIQSGAKVGHYVNPEDLYQEYLSTLNIDKRKNDETLSVRPQPNKFQKIEVSDLRTKFNYHGKSLKCFSCR</sequence>